<dbReference type="AlphaFoldDB" id="A0A0A2USW8"/>
<dbReference type="STRING" id="1385513.N780_19145"/>
<dbReference type="Proteomes" id="UP000030153">
    <property type="component" value="Unassembled WGS sequence"/>
</dbReference>
<name>A0A0A2USW8_9BACI</name>
<accession>A0A0A2USW8</accession>
<dbReference type="PIRSF" id="PIRSF016897">
    <property type="entry name" value="GlpP"/>
    <property type="match status" value="1"/>
</dbReference>
<dbReference type="OrthoDB" id="9799580at2"/>
<reference evidence="2 3" key="1">
    <citation type="submission" date="2013-08" db="EMBL/GenBank/DDBJ databases">
        <title>Genome of Pontibacillus chungwhensis.</title>
        <authorList>
            <person name="Wang Q."/>
            <person name="Wang G."/>
        </authorList>
    </citation>
    <scope>NUCLEOTIDE SEQUENCE [LARGE SCALE GENOMIC DNA]</scope>
    <source>
        <strain evidence="2 3">BH030062</strain>
    </source>
</reference>
<dbReference type="SUPFAM" id="SSF110391">
    <property type="entry name" value="GlpP-like"/>
    <property type="match status" value="1"/>
</dbReference>
<dbReference type="InterPro" id="IPR013785">
    <property type="entry name" value="Aldolase_TIM"/>
</dbReference>
<dbReference type="PANTHER" id="PTHR35787">
    <property type="entry name" value="GLYCEROL UPTAKE OPERON ANTITERMINATOR REGULATORY PROTEIN"/>
    <property type="match status" value="1"/>
</dbReference>
<evidence type="ECO:0000256" key="1">
    <source>
        <dbReference type="PIRNR" id="PIRNR016897"/>
    </source>
</evidence>
<sequence length="184" mass="20633">MELPKGVLSAVKSIKHFEYLLESDEELIILLETRLSLLPKLVRKGRKHGKKILVHTDLIQGLKNDDYGLEFLFHEVKPHGVISTRSNVITAAKRHDILAIQRLFLIDSQALDRNVAIMKKTQPDYVEVLPGLIPSFISEIKEELGIPIIAGGLIRTKEDVQSALQAGAHAVSTSRKELWEIGPY</sequence>
<dbReference type="eggNOG" id="COG1954">
    <property type="taxonomic scope" value="Bacteria"/>
</dbReference>
<dbReference type="GO" id="GO:0003723">
    <property type="term" value="F:RNA binding"/>
    <property type="evidence" value="ECO:0007669"/>
    <property type="project" value="UniProtKB-KW"/>
</dbReference>
<evidence type="ECO:0000313" key="3">
    <source>
        <dbReference type="Proteomes" id="UP000030153"/>
    </source>
</evidence>
<keyword evidence="1" id="KW-0805">Transcription regulation</keyword>
<keyword evidence="1" id="KW-0694">RNA-binding</keyword>
<proteinExistence type="predicted"/>
<keyword evidence="1" id="KW-0804">Transcription</keyword>
<dbReference type="GO" id="GO:0001072">
    <property type="term" value="F:transcription antitermination factor activity, RNA binding"/>
    <property type="evidence" value="ECO:0007669"/>
    <property type="project" value="TreeGrafter"/>
</dbReference>
<organism evidence="2 3">
    <name type="scientific">Pontibacillus chungwhensis BH030062</name>
    <dbReference type="NCBI Taxonomy" id="1385513"/>
    <lineage>
        <taxon>Bacteria</taxon>
        <taxon>Bacillati</taxon>
        <taxon>Bacillota</taxon>
        <taxon>Bacilli</taxon>
        <taxon>Bacillales</taxon>
        <taxon>Bacillaceae</taxon>
        <taxon>Pontibacillus</taxon>
    </lineage>
</organism>
<comment type="function">
    <text evidence="1">Regulates expression of the glpD operon. In the presence of glycerol 3-phosphate (G3P) causes antitermination of transcription of glpD at the inverted repeat of the leader region to enhance its transcription. Binds and stabilizes glpD leader mRNA.</text>
</comment>
<protein>
    <recommendedName>
        <fullName evidence="1">Glycerol uptake operon antiterminator regulatory protein</fullName>
    </recommendedName>
</protein>
<evidence type="ECO:0000313" key="2">
    <source>
        <dbReference type="EMBL" id="KGP91357.1"/>
    </source>
</evidence>
<dbReference type="PANTHER" id="PTHR35787:SF1">
    <property type="entry name" value="GLYCEROL UPTAKE OPERON ANTITERMINATOR REGULATORY PROTEIN"/>
    <property type="match status" value="1"/>
</dbReference>
<keyword evidence="3" id="KW-1185">Reference proteome</keyword>
<dbReference type="Gene3D" id="3.20.20.70">
    <property type="entry name" value="Aldolase class I"/>
    <property type="match status" value="1"/>
</dbReference>
<dbReference type="GO" id="GO:0006071">
    <property type="term" value="P:glycerol metabolic process"/>
    <property type="evidence" value="ECO:0007669"/>
    <property type="project" value="UniProtKB-UniRule"/>
</dbReference>
<keyword evidence="1" id="KW-0319">Glycerol metabolism</keyword>
<dbReference type="EMBL" id="AVBG01000006">
    <property type="protein sequence ID" value="KGP91357.1"/>
    <property type="molecule type" value="Genomic_DNA"/>
</dbReference>
<dbReference type="InterPro" id="IPR006699">
    <property type="entry name" value="GlpP"/>
</dbReference>
<dbReference type="RefSeq" id="WP_036782861.1">
    <property type="nucleotide sequence ID" value="NZ_AVBG01000006.1"/>
</dbReference>
<comment type="caution">
    <text evidence="2">The sequence shown here is derived from an EMBL/GenBank/DDBJ whole genome shotgun (WGS) entry which is preliminary data.</text>
</comment>
<dbReference type="GO" id="GO:0045893">
    <property type="term" value="P:positive regulation of DNA-templated transcription"/>
    <property type="evidence" value="ECO:0007669"/>
    <property type="project" value="TreeGrafter"/>
</dbReference>
<gene>
    <name evidence="2" type="ORF">N780_19145</name>
</gene>
<dbReference type="Pfam" id="PF04309">
    <property type="entry name" value="G3P_antiterm"/>
    <property type="match status" value="1"/>
</dbReference>